<sequence length="445" mass="48414">MSETKRTVPTLIFNVLFAIVCAAAIVMYFISPVWRIDLKANISNEMMHELTGGEIDDLNEALGEDGTDVSLSIALDSMAVAQCLVQWDAAAMVDDILDRNLDSLATQLVAVIEPIAKNTIKTQASSAVKTEIKNAVKDYLSSPENEVTEERVNELLTEAGVTDTYIEEKTDAIIDRLYTNGSSVDGVVDEVMTTVDEVYADLTASNVEEFQDIALTEESRESIRNAVADIVTDYADENGYINPEEIVNQLVIEALQSMSGESSEEEGAGTAALTAASYALASEAQQPADPSAQQPAGSSDSNEQLKTELKNYLSEQLLEGPAAPAVFLPFVMLGLGILLAISLLSWVYLLLKILFKTFMKNKYVKVKMPIILGWFLFLFLMLLPNLALTYIPTMLAGVLPAEVLSVFTMLTGTAFFSSAVYAAIAAAALIVLWIPYRIICKPKNN</sequence>
<reference evidence="2" key="2">
    <citation type="submission" date="2021-04" db="EMBL/GenBank/DDBJ databases">
        <authorList>
            <person name="Gilroy R."/>
        </authorList>
    </citation>
    <scope>NUCLEOTIDE SEQUENCE</scope>
    <source>
        <strain evidence="2">CHK33-5263</strain>
    </source>
</reference>
<proteinExistence type="predicted"/>
<evidence type="ECO:0000313" key="3">
    <source>
        <dbReference type="Proteomes" id="UP000824044"/>
    </source>
</evidence>
<protein>
    <submittedName>
        <fullName evidence="2">Uncharacterized protein</fullName>
    </submittedName>
</protein>
<accession>A0A9D2DXQ6</accession>
<feature type="transmembrane region" description="Helical" evidence="1">
    <location>
        <begin position="326"/>
        <end position="351"/>
    </location>
</feature>
<comment type="caution">
    <text evidence="2">The sequence shown here is derived from an EMBL/GenBank/DDBJ whole genome shotgun (WGS) entry which is preliminary data.</text>
</comment>
<keyword evidence="1" id="KW-0472">Membrane</keyword>
<evidence type="ECO:0000313" key="2">
    <source>
        <dbReference type="EMBL" id="HIZ24965.1"/>
    </source>
</evidence>
<reference evidence="2" key="1">
    <citation type="journal article" date="2021" name="PeerJ">
        <title>Extensive microbial diversity within the chicken gut microbiome revealed by metagenomics and culture.</title>
        <authorList>
            <person name="Gilroy R."/>
            <person name="Ravi A."/>
            <person name="Getino M."/>
            <person name="Pursley I."/>
            <person name="Horton D.L."/>
            <person name="Alikhan N.F."/>
            <person name="Baker D."/>
            <person name="Gharbi K."/>
            <person name="Hall N."/>
            <person name="Watson M."/>
            <person name="Adriaenssens E.M."/>
            <person name="Foster-Nyarko E."/>
            <person name="Jarju S."/>
            <person name="Secka A."/>
            <person name="Antonio M."/>
            <person name="Oren A."/>
            <person name="Chaudhuri R.R."/>
            <person name="La Ragione R."/>
            <person name="Hildebrand F."/>
            <person name="Pallen M.J."/>
        </authorList>
    </citation>
    <scope>NUCLEOTIDE SEQUENCE</scope>
    <source>
        <strain evidence="2">CHK33-5263</strain>
    </source>
</reference>
<dbReference type="Proteomes" id="UP000824044">
    <property type="component" value="Unassembled WGS sequence"/>
</dbReference>
<feature type="transmembrane region" description="Helical" evidence="1">
    <location>
        <begin position="371"/>
        <end position="391"/>
    </location>
</feature>
<dbReference type="AlphaFoldDB" id="A0A9D2DXQ6"/>
<organism evidence="2 3">
    <name type="scientific">Candidatus Gallimonas intestinigallinarum</name>
    <dbReference type="NCBI Taxonomy" id="2838604"/>
    <lineage>
        <taxon>Bacteria</taxon>
        <taxon>Bacillati</taxon>
        <taxon>Bacillota</taxon>
        <taxon>Clostridia</taxon>
        <taxon>Candidatus Gallimonas</taxon>
    </lineage>
</organism>
<feature type="transmembrane region" description="Helical" evidence="1">
    <location>
        <begin position="403"/>
        <end position="436"/>
    </location>
</feature>
<feature type="transmembrane region" description="Helical" evidence="1">
    <location>
        <begin position="12"/>
        <end position="34"/>
    </location>
</feature>
<name>A0A9D2DXQ6_9FIRM</name>
<dbReference type="EMBL" id="DXBS01000110">
    <property type="protein sequence ID" value="HIZ24965.1"/>
    <property type="molecule type" value="Genomic_DNA"/>
</dbReference>
<keyword evidence="1" id="KW-0812">Transmembrane</keyword>
<gene>
    <name evidence="2" type="ORF">H9812_05805</name>
</gene>
<evidence type="ECO:0000256" key="1">
    <source>
        <dbReference type="SAM" id="Phobius"/>
    </source>
</evidence>
<keyword evidence="1" id="KW-1133">Transmembrane helix</keyword>